<evidence type="ECO:0000313" key="2">
    <source>
        <dbReference type="Proteomes" id="UP000078492"/>
    </source>
</evidence>
<dbReference type="Proteomes" id="UP000078492">
    <property type="component" value="Unassembled WGS sequence"/>
</dbReference>
<name>A0A151J1X8_9HYME</name>
<dbReference type="AlphaFoldDB" id="A0A151J1X8"/>
<sequence>RKHTSHFIPDELRSLSSGHSYYNRKDGAGGLGGGGRQAEDVISAVSTRLVNKNTSLYRGVRCYNADQLFRRRIVSPKSLIRDIQSQFLVRERR</sequence>
<feature type="non-terminal residue" evidence="1">
    <location>
        <position position="1"/>
    </location>
</feature>
<evidence type="ECO:0000313" key="1">
    <source>
        <dbReference type="EMBL" id="KYN15737.1"/>
    </source>
</evidence>
<proteinExistence type="predicted"/>
<keyword evidence="2" id="KW-1185">Reference proteome</keyword>
<organism evidence="1 2">
    <name type="scientific">Trachymyrmex cornetzi</name>
    <dbReference type="NCBI Taxonomy" id="471704"/>
    <lineage>
        <taxon>Eukaryota</taxon>
        <taxon>Metazoa</taxon>
        <taxon>Ecdysozoa</taxon>
        <taxon>Arthropoda</taxon>
        <taxon>Hexapoda</taxon>
        <taxon>Insecta</taxon>
        <taxon>Pterygota</taxon>
        <taxon>Neoptera</taxon>
        <taxon>Endopterygota</taxon>
        <taxon>Hymenoptera</taxon>
        <taxon>Apocrita</taxon>
        <taxon>Aculeata</taxon>
        <taxon>Formicoidea</taxon>
        <taxon>Formicidae</taxon>
        <taxon>Myrmicinae</taxon>
        <taxon>Trachymyrmex</taxon>
    </lineage>
</organism>
<accession>A0A151J1X8</accession>
<reference evidence="1 2" key="1">
    <citation type="submission" date="2015-09" db="EMBL/GenBank/DDBJ databases">
        <title>Trachymyrmex cornetzi WGS genome.</title>
        <authorList>
            <person name="Nygaard S."/>
            <person name="Hu H."/>
            <person name="Boomsma J."/>
            <person name="Zhang G."/>
        </authorList>
    </citation>
    <scope>NUCLEOTIDE SEQUENCE [LARGE SCALE GENOMIC DNA]</scope>
    <source>
        <strain evidence="1">Tcor2-1</strain>
        <tissue evidence="1">Whole body</tissue>
    </source>
</reference>
<protein>
    <submittedName>
        <fullName evidence="1">Uncharacterized protein</fullName>
    </submittedName>
</protein>
<gene>
    <name evidence="1" type="ORF">ALC57_12034</name>
</gene>
<dbReference type="EMBL" id="KQ980514">
    <property type="protein sequence ID" value="KYN15737.1"/>
    <property type="molecule type" value="Genomic_DNA"/>
</dbReference>